<sequence>MTESKMAWARPDYEKIDLIGTEGSSLPNSDDGQTANNAFPNPGGAS</sequence>
<organism evidence="2 3">
    <name type="scientific">Aerophototrophica crusticola</name>
    <dbReference type="NCBI Taxonomy" id="1709002"/>
    <lineage>
        <taxon>Bacteria</taxon>
        <taxon>Pseudomonadati</taxon>
        <taxon>Pseudomonadota</taxon>
        <taxon>Alphaproteobacteria</taxon>
        <taxon>Rhodospirillales</taxon>
        <taxon>Rhodospirillaceae</taxon>
        <taxon>Aerophototrophica</taxon>
    </lineage>
</organism>
<dbReference type="AlphaFoldDB" id="A0A858R783"/>
<name>A0A858R783_9PROT</name>
<gene>
    <name evidence="2" type="ORF">HHL28_09410</name>
</gene>
<reference evidence="2" key="1">
    <citation type="submission" date="2020-04" db="EMBL/GenBank/DDBJ databases">
        <title>A desert anoxygenic phototrophic bacterium fixes CO2 using RubisCO under aerobic conditions.</title>
        <authorList>
            <person name="Tang K."/>
        </authorList>
    </citation>
    <scope>NUCLEOTIDE SEQUENCE [LARGE SCALE GENOMIC DNA]</scope>
    <source>
        <strain evidence="2">MIMtkB3</strain>
    </source>
</reference>
<dbReference type="EMBL" id="CP051775">
    <property type="protein sequence ID" value="QJE73280.1"/>
    <property type="molecule type" value="Genomic_DNA"/>
</dbReference>
<accession>A0A858R783</accession>
<proteinExistence type="predicted"/>
<feature type="region of interest" description="Disordered" evidence="1">
    <location>
        <begin position="19"/>
        <end position="46"/>
    </location>
</feature>
<feature type="compositionally biased region" description="Polar residues" evidence="1">
    <location>
        <begin position="22"/>
        <end position="39"/>
    </location>
</feature>
<evidence type="ECO:0000313" key="3">
    <source>
        <dbReference type="Proteomes" id="UP000501891"/>
    </source>
</evidence>
<keyword evidence="3" id="KW-1185">Reference proteome</keyword>
<protein>
    <submittedName>
        <fullName evidence="2">Uncharacterized protein</fullName>
    </submittedName>
</protein>
<dbReference type="KEGG" id="acru:HHL28_09410"/>
<evidence type="ECO:0000313" key="2">
    <source>
        <dbReference type="EMBL" id="QJE73280.1"/>
    </source>
</evidence>
<dbReference type="Proteomes" id="UP000501891">
    <property type="component" value="Chromosome"/>
</dbReference>
<evidence type="ECO:0000256" key="1">
    <source>
        <dbReference type="SAM" id="MobiDB-lite"/>
    </source>
</evidence>